<feature type="compositionally biased region" description="Polar residues" evidence="1">
    <location>
        <begin position="1082"/>
        <end position="1094"/>
    </location>
</feature>
<accession>A0ABV8SRT6</accession>
<feature type="region of interest" description="Disordered" evidence="1">
    <location>
        <begin position="1008"/>
        <end position="1128"/>
    </location>
</feature>
<keyword evidence="2" id="KW-0472">Membrane</keyword>
<feature type="region of interest" description="Disordered" evidence="1">
    <location>
        <begin position="796"/>
        <end position="836"/>
    </location>
</feature>
<evidence type="ECO:0000256" key="2">
    <source>
        <dbReference type="SAM" id="Phobius"/>
    </source>
</evidence>
<feature type="region of interest" description="Disordered" evidence="1">
    <location>
        <begin position="735"/>
        <end position="784"/>
    </location>
</feature>
<keyword evidence="4" id="KW-1185">Reference proteome</keyword>
<reference evidence="4" key="1">
    <citation type="journal article" date="2019" name="Int. J. Syst. Evol. Microbiol.">
        <title>The Global Catalogue of Microorganisms (GCM) 10K type strain sequencing project: providing services to taxonomists for standard genome sequencing and annotation.</title>
        <authorList>
            <consortium name="The Broad Institute Genomics Platform"/>
            <consortium name="The Broad Institute Genome Sequencing Center for Infectious Disease"/>
            <person name="Wu L."/>
            <person name="Ma J."/>
        </authorList>
    </citation>
    <scope>NUCLEOTIDE SEQUENCE [LARGE SCALE GENOMIC DNA]</scope>
    <source>
        <strain evidence="4">CGMCC 1.10759</strain>
    </source>
</reference>
<evidence type="ECO:0008006" key="5">
    <source>
        <dbReference type="Google" id="ProtNLM"/>
    </source>
</evidence>
<proteinExistence type="predicted"/>
<comment type="caution">
    <text evidence="3">The sequence shown here is derived from an EMBL/GenBank/DDBJ whole genome shotgun (WGS) entry which is preliminary data.</text>
</comment>
<feature type="compositionally biased region" description="Low complexity" evidence="1">
    <location>
        <begin position="735"/>
        <end position="772"/>
    </location>
</feature>
<keyword evidence="2" id="KW-1133">Transmembrane helix</keyword>
<feature type="transmembrane region" description="Helical" evidence="2">
    <location>
        <begin position="51"/>
        <end position="78"/>
    </location>
</feature>
<feature type="compositionally biased region" description="Polar residues" evidence="1">
    <location>
        <begin position="1021"/>
        <end position="1040"/>
    </location>
</feature>
<dbReference type="Proteomes" id="UP001595904">
    <property type="component" value="Unassembled WGS sequence"/>
</dbReference>
<name>A0ABV8SRT6_9GAMM</name>
<keyword evidence="2" id="KW-0812">Transmembrane</keyword>
<evidence type="ECO:0000313" key="4">
    <source>
        <dbReference type="Proteomes" id="UP001595904"/>
    </source>
</evidence>
<dbReference type="EMBL" id="JBHSDU010000003">
    <property type="protein sequence ID" value="MFC4310116.1"/>
    <property type="molecule type" value="Genomic_DNA"/>
</dbReference>
<feature type="compositionally biased region" description="Polar residues" evidence="1">
    <location>
        <begin position="1104"/>
        <end position="1114"/>
    </location>
</feature>
<sequence length="1251" mass="137514">MTSRERLESYLAELRSRLRAHIYLRAGAVGAAGTLLLTTLAVWLFNREDFAASIAISARVALVLLLLLVGVMLLWLPLHRLRRDDGSKVFEQHLPEEHGRIQTYLDSKRREAEGQGSPLIELLAADAATIAEKTPPTTIVSQRRFALAASIAGVAVVALALMLVAGPSYWGFGSRHLLLGAELPRETITLKRVTVQPGDTTIRRNSDIAIQATVEGFRPDQTQVFVRFADQEKWEAAPMRSAEEGQFDFKLYAVRGPLTYYVQADGVRSPEHNIGVVDLPKIQRVRLTYQYPEWTGLDATTDEESRDIRAVAGTDVKVEVFADAPLDAPALIVDGRSQELDQKGAANVGTIAVNEPGKYQIGARVADEFVALSDEYTIEIVADEKPTIEIRKPGRDWRATSIEEVPVHIQAEDDFKLRDVSLLYSVNGGEWKKMPVGGGAKRSENESLLSMEELGQKAADSQRLVPGDLVSYYAVAKDRKQTVQTDLFMVQVQPFERTFKQGGGGGGGGGGMSDEQGAISERQREILLATWNLQRSDERNNRSREQLEDSARMLADFQTTLATQARTLAQRTRARMDVEADERVKTFVESLERAAGLMEPAAGHLSAYRLQDAVTPEQQALQQLLRAESAFREVQVSMQQDGGGEGSQAAKNFGEMFELEMDVEKSQYESESQLSQQNKQQELSEAIRKLKELAERQEKLAEQQRTAQQMQEQRWQQEQLRREAEDLRRRLNELNRQQQGSQQQQQANGSSRQGQSGASGSSSGSKGKQSSGNNPQERSEVEQALQSVNQALEEMRAANDSKGEGSPNNAQSAKEASKHLRQALKQIDKPDSSRLDETLERFADRSGQMLEDQKRIENQLYKSLSQGNESTFRSSGRGGLSQREVKDLVEAKQRMASELSELQGDMRGAVHEHRAKTPKTTQRLSEIVRDIEGSDVMYRLNRSAAEVYYGRAREAAPREGLITDALDTLQHDLREAATQAATERTQKRDSATTDDLLAQVAELRRAVRSAQRTGEEPGGQPSENGQKNQQADASKGQSGDQAGKGNSGQGQEGDQGRQANSSQGQQGDQSGKGDSRSARLNGESQQGGDNSEGQQADGRKGSPGSRQGGASQAEGSRGGTAGAQNGLSAWNPIIPVRGLNTLEDGRGSLARQTAAISQRIRDLTNRMTGGELTAAEIEALRRNANQLRRLNGDPLAESGEMMRVIDQIELTALNAAARAKGDSPAHATLPSPDSPRYREAVAEYYRRLGNR</sequence>
<feature type="region of interest" description="Disordered" evidence="1">
    <location>
        <begin position="698"/>
        <end position="721"/>
    </location>
</feature>
<evidence type="ECO:0000313" key="3">
    <source>
        <dbReference type="EMBL" id="MFC4310116.1"/>
    </source>
</evidence>
<evidence type="ECO:0000256" key="1">
    <source>
        <dbReference type="SAM" id="MobiDB-lite"/>
    </source>
</evidence>
<gene>
    <name evidence="3" type="ORF">ACFPN2_13580</name>
</gene>
<dbReference type="RefSeq" id="WP_380597345.1">
    <property type="nucleotide sequence ID" value="NZ_JBHSDU010000003.1"/>
</dbReference>
<feature type="compositionally biased region" description="Basic and acidic residues" evidence="1">
    <location>
        <begin position="826"/>
        <end position="836"/>
    </location>
</feature>
<feature type="transmembrane region" description="Helical" evidence="2">
    <location>
        <begin position="145"/>
        <end position="170"/>
    </location>
</feature>
<feature type="compositionally biased region" description="Low complexity" evidence="1">
    <location>
        <begin position="703"/>
        <end position="718"/>
    </location>
</feature>
<organism evidence="3 4">
    <name type="scientific">Steroidobacter flavus</name>
    <dbReference type="NCBI Taxonomy" id="1842136"/>
    <lineage>
        <taxon>Bacteria</taxon>
        <taxon>Pseudomonadati</taxon>
        <taxon>Pseudomonadota</taxon>
        <taxon>Gammaproteobacteria</taxon>
        <taxon>Steroidobacterales</taxon>
        <taxon>Steroidobacteraceae</taxon>
        <taxon>Steroidobacter</taxon>
    </lineage>
</organism>
<feature type="transmembrane region" description="Helical" evidence="2">
    <location>
        <begin position="22"/>
        <end position="45"/>
    </location>
</feature>
<protein>
    <recommendedName>
        <fullName evidence="5">DUF4175 domain-containing protein</fullName>
    </recommendedName>
</protein>